<dbReference type="PROSITE" id="PS50887">
    <property type="entry name" value="GGDEF"/>
    <property type="match status" value="1"/>
</dbReference>
<sequence length="721" mass="82286">MVRDFCGLVFIAAALLYSVFAIIDNERLRELETQKRRGIEQISAMRATIEHRIQANTLVLKALKPEILWQDTPDRLRLQRVLDEFLTPELDISHLALAPGLKVSFVYPIENNQRILGLDYRTVAAQYHEVLLAIASQDVVLSGPVDLVQGGTALIARLPIFQQEGQLWGLASLVIDHEKLFHEIGFYRNPDYLFYLSRKNDQNGGKAIIGEPSVLDYDPIIVDVQVPNDVWQLAVAPRDGYWIKQQHEYWVHWLIGISLISLIVWAFAVLILTQHRLRKAVYTISYQSRFDPLTDLPNRYYFHLQLEEEIAAAKEDDYELAVIMFDLDHLRDINDALGHETGDALLEHVVERLQNSLHEHDLLGRIGGDEFVVVLSDFEHTSDIEKQARVLISDIMNTADIAQNHINITASAGIALYPRDAADAEHIVKCAELALYAAKSSGSMSVAFYDERLRQTTEQHILLHHEMINALDAQQFHVEYQPVIETETGLLTRCEALIRWDHPERGTISPGEFIPIAEKTGAIIWIGEFVMRQVIQDWQVMRGRGIDVTVAVNRSPREFNDKHAAKNWLLALEDANMPPDRLMLEITESMLMRNKDGQLANLRQLRDAGVHLAIDDFGTGYSSLNYLRSYPIDVIKIDRGFLSNVPENNTQTALVEVLIRIAHTLDMQVVAEGVEHAEQVDFLFEKGCHYQQGFYYGRSMKLDHFIKFTKKHNAEVLAKRD</sequence>
<dbReference type="Pfam" id="PF00563">
    <property type="entry name" value="EAL"/>
    <property type="match status" value="1"/>
</dbReference>
<keyword evidence="3 5" id="KW-1133">Transmembrane helix</keyword>
<dbReference type="SUPFAM" id="SSF141868">
    <property type="entry name" value="EAL domain-like"/>
    <property type="match status" value="1"/>
</dbReference>
<dbReference type="Proteomes" id="UP000287649">
    <property type="component" value="Unassembled WGS sequence"/>
</dbReference>
<name>A0A432Y656_9GAMM</name>
<evidence type="ECO:0000313" key="9">
    <source>
        <dbReference type="EMBL" id="RUO56403.1"/>
    </source>
</evidence>
<keyword evidence="2 5" id="KW-0812">Transmembrane</keyword>
<dbReference type="InterPro" id="IPR001633">
    <property type="entry name" value="EAL_dom"/>
</dbReference>
<dbReference type="Gene3D" id="3.30.450.350">
    <property type="entry name" value="CHASE domain"/>
    <property type="match status" value="1"/>
</dbReference>
<dbReference type="InterPro" id="IPR043128">
    <property type="entry name" value="Rev_trsase/Diguanyl_cyclase"/>
</dbReference>
<dbReference type="PROSITE" id="PS50839">
    <property type="entry name" value="CHASE"/>
    <property type="match status" value="1"/>
</dbReference>
<dbReference type="InterPro" id="IPR029787">
    <property type="entry name" value="Nucleotide_cyclase"/>
</dbReference>
<feature type="transmembrane region" description="Helical" evidence="5">
    <location>
        <begin position="250"/>
        <end position="272"/>
    </location>
</feature>
<dbReference type="OrthoDB" id="6597954at2"/>
<evidence type="ECO:0000256" key="4">
    <source>
        <dbReference type="ARBA" id="ARBA00023136"/>
    </source>
</evidence>
<evidence type="ECO:0000256" key="2">
    <source>
        <dbReference type="ARBA" id="ARBA00022692"/>
    </source>
</evidence>
<dbReference type="SMART" id="SM00267">
    <property type="entry name" value="GGDEF"/>
    <property type="match status" value="1"/>
</dbReference>
<protein>
    <submittedName>
        <fullName evidence="9">Bifunctional diguanylate cyclase/phosphodiesterase</fullName>
    </submittedName>
</protein>
<dbReference type="Gene3D" id="3.30.70.270">
    <property type="match status" value="1"/>
</dbReference>
<dbReference type="CDD" id="cd01949">
    <property type="entry name" value="GGDEF"/>
    <property type="match status" value="1"/>
</dbReference>
<organism evidence="9 10">
    <name type="scientific">Pseudidiomarina homiensis</name>
    <dbReference type="NCBI Taxonomy" id="364198"/>
    <lineage>
        <taxon>Bacteria</taxon>
        <taxon>Pseudomonadati</taxon>
        <taxon>Pseudomonadota</taxon>
        <taxon>Gammaproteobacteria</taxon>
        <taxon>Alteromonadales</taxon>
        <taxon>Idiomarinaceae</taxon>
        <taxon>Pseudidiomarina</taxon>
    </lineage>
</organism>
<comment type="subcellular location">
    <subcellularLocation>
        <location evidence="1">Membrane</location>
    </subcellularLocation>
</comment>
<evidence type="ECO:0000259" key="7">
    <source>
        <dbReference type="PROSITE" id="PS50883"/>
    </source>
</evidence>
<dbReference type="SMART" id="SM00052">
    <property type="entry name" value="EAL"/>
    <property type="match status" value="1"/>
</dbReference>
<dbReference type="Pfam" id="PF03924">
    <property type="entry name" value="CHASE"/>
    <property type="match status" value="1"/>
</dbReference>
<dbReference type="GO" id="GO:0016020">
    <property type="term" value="C:membrane"/>
    <property type="evidence" value="ECO:0007669"/>
    <property type="project" value="UniProtKB-SubCell"/>
</dbReference>
<keyword evidence="10" id="KW-1185">Reference proteome</keyword>
<dbReference type="Gene3D" id="3.20.20.450">
    <property type="entry name" value="EAL domain"/>
    <property type="match status" value="1"/>
</dbReference>
<dbReference type="CDD" id="cd01948">
    <property type="entry name" value="EAL"/>
    <property type="match status" value="1"/>
</dbReference>
<dbReference type="RefSeq" id="WP_126771621.1">
    <property type="nucleotide sequence ID" value="NZ_PIPX01000001.1"/>
</dbReference>
<comment type="caution">
    <text evidence="9">The sequence shown here is derived from an EMBL/GenBank/DDBJ whole genome shotgun (WGS) entry which is preliminary data.</text>
</comment>
<dbReference type="SUPFAM" id="SSF55073">
    <property type="entry name" value="Nucleotide cyclase"/>
    <property type="match status" value="1"/>
</dbReference>
<dbReference type="InterPro" id="IPR052155">
    <property type="entry name" value="Biofilm_reg_signaling"/>
</dbReference>
<evidence type="ECO:0000256" key="1">
    <source>
        <dbReference type="ARBA" id="ARBA00004370"/>
    </source>
</evidence>
<reference evidence="10" key="1">
    <citation type="journal article" date="2018" name="Front. Microbiol.">
        <title>Genome-Based Analysis Reveals the Taxonomy and Diversity of the Family Idiomarinaceae.</title>
        <authorList>
            <person name="Liu Y."/>
            <person name="Lai Q."/>
            <person name="Shao Z."/>
        </authorList>
    </citation>
    <scope>NUCLEOTIDE SEQUENCE [LARGE SCALE GENOMIC DNA]</scope>
    <source>
        <strain evidence="10">PO-M2</strain>
    </source>
</reference>
<dbReference type="NCBIfam" id="TIGR00254">
    <property type="entry name" value="GGDEF"/>
    <property type="match status" value="1"/>
</dbReference>
<evidence type="ECO:0000256" key="5">
    <source>
        <dbReference type="SAM" id="Phobius"/>
    </source>
</evidence>
<evidence type="ECO:0000256" key="3">
    <source>
        <dbReference type="ARBA" id="ARBA00022989"/>
    </source>
</evidence>
<dbReference type="Pfam" id="PF00990">
    <property type="entry name" value="GGDEF"/>
    <property type="match status" value="1"/>
</dbReference>
<dbReference type="InterPro" id="IPR042240">
    <property type="entry name" value="CHASE_sf"/>
</dbReference>
<dbReference type="SMART" id="SM01079">
    <property type="entry name" value="CHASE"/>
    <property type="match status" value="1"/>
</dbReference>
<dbReference type="GO" id="GO:0007165">
    <property type="term" value="P:signal transduction"/>
    <property type="evidence" value="ECO:0007669"/>
    <property type="project" value="UniProtKB-ARBA"/>
</dbReference>
<dbReference type="InterPro" id="IPR000160">
    <property type="entry name" value="GGDEF_dom"/>
</dbReference>
<keyword evidence="4 5" id="KW-0472">Membrane</keyword>
<proteinExistence type="predicted"/>
<dbReference type="InterPro" id="IPR006189">
    <property type="entry name" value="CHASE_dom"/>
</dbReference>
<dbReference type="PANTHER" id="PTHR44757">
    <property type="entry name" value="DIGUANYLATE CYCLASE DGCP"/>
    <property type="match status" value="1"/>
</dbReference>
<feature type="domain" description="CHASE" evidence="6">
    <location>
        <begin position="103"/>
        <end position="184"/>
    </location>
</feature>
<feature type="domain" description="GGDEF" evidence="8">
    <location>
        <begin position="318"/>
        <end position="451"/>
    </location>
</feature>
<dbReference type="EMBL" id="PIPX01000001">
    <property type="protein sequence ID" value="RUO56403.1"/>
    <property type="molecule type" value="Genomic_DNA"/>
</dbReference>
<gene>
    <name evidence="9" type="ORF">CWI70_06555</name>
</gene>
<dbReference type="PROSITE" id="PS50883">
    <property type="entry name" value="EAL"/>
    <property type="match status" value="1"/>
</dbReference>
<evidence type="ECO:0000259" key="6">
    <source>
        <dbReference type="PROSITE" id="PS50839"/>
    </source>
</evidence>
<dbReference type="GO" id="GO:0003824">
    <property type="term" value="F:catalytic activity"/>
    <property type="evidence" value="ECO:0007669"/>
    <property type="project" value="UniProtKB-ARBA"/>
</dbReference>
<evidence type="ECO:0000313" key="10">
    <source>
        <dbReference type="Proteomes" id="UP000287649"/>
    </source>
</evidence>
<dbReference type="InterPro" id="IPR035919">
    <property type="entry name" value="EAL_sf"/>
</dbReference>
<dbReference type="AlphaFoldDB" id="A0A432Y656"/>
<accession>A0A432Y656</accession>
<evidence type="ECO:0000259" key="8">
    <source>
        <dbReference type="PROSITE" id="PS50887"/>
    </source>
</evidence>
<dbReference type="PANTHER" id="PTHR44757:SF2">
    <property type="entry name" value="BIOFILM ARCHITECTURE MAINTENANCE PROTEIN MBAA"/>
    <property type="match status" value="1"/>
</dbReference>
<feature type="domain" description="EAL" evidence="7">
    <location>
        <begin position="460"/>
        <end position="713"/>
    </location>
</feature>